<dbReference type="AlphaFoldDB" id="A0A512D3M4"/>
<reference evidence="10 11" key="1">
    <citation type="submission" date="2019-07" db="EMBL/GenBank/DDBJ databases">
        <title>Whole genome shotgun sequence of Terrabacter aerolatus NBRC 106305.</title>
        <authorList>
            <person name="Hosoyama A."/>
            <person name="Uohara A."/>
            <person name="Ohji S."/>
            <person name="Ichikawa N."/>
        </authorList>
    </citation>
    <scope>NUCLEOTIDE SEQUENCE [LARGE SCALE GENOMIC DNA]</scope>
    <source>
        <strain evidence="10 11">NBRC 106305</strain>
    </source>
</reference>
<evidence type="ECO:0000256" key="7">
    <source>
        <dbReference type="SAM" id="MobiDB-lite"/>
    </source>
</evidence>
<evidence type="ECO:0000256" key="2">
    <source>
        <dbReference type="ARBA" id="ARBA00022448"/>
    </source>
</evidence>
<dbReference type="SUPFAM" id="SSF103473">
    <property type="entry name" value="MFS general substrate transporter"/>
    <property type="match status" value="1"/>
</dbReference>
<dbReference type="InterPro" id="IPR020846">
    <property type="entry name" value="MFS_dom"/>
</dbReference>
<dbReference type="PROSITE" id="PS50850">
    <property type="entry name" value="MFS"/>
    <property type="match status" value="1"/>
</dbReference>
<feature type="transmembrane region" description="Helical" evidence="8">
    <location>
        <begin position="76"/>
        <end position="93"/>
    </location>
</feature>
<gene>
    <name evidence="10" type="primary">araJ_2</name>
    <name evidence="10" type="ORF">TAE01_28640</name>
</gene>
<feature type="transmembrane region" description="Helical" evidence="8">
    <location>
        <begin position="41"/>
        <end position="64"/>
    </location>
</feature>
<dbReference type="PANTHER" id="PTHR23517:SF2">
    <property type="entry name" value="MULTIDRUG RESISTANCE PROTEIN MDTH"/>
    <property type="match status" value="1"/>
</dbReference>
<dbReference type="GO" id="GO:0022857">
    <property type="term" value="F:transmembrane transporter activity"/>
    <property type="evidence" value="ECO:0007669"/>
    <property type="project" value="InterPro"/>
</dbReference>
<organism evidence="10 11">
    <name type="scientific">Terrabacter aerolatus</name>
    <dbReference type="NCBI Taxonomy" id="422442"/>
    <lineage>
        <taxon>Bacteria</taxon>
        <taxon>Bacillati</taxon>
        <taxon>Actinomycetota</taxon>
        <taxon>Actinomycetes</taxon>
        <taxon>Micrococcales</taxon>
        <taxon>Intrasporangiaceae</taxon>
        <taxon>Terrabacter</taxon>
    </lineage>
</organism>
<accession>A0A512D3M4</accession>
<feature type="transmembrane region" description="Helical" evidence="8">
    <location>
        <begin position="208"/>
        <end position="226"/>
    </location>
</feature>
<dbReference type="Pfam" id="PF07690">
    <property type="entry name" value="MFS_1"/>
    <property type="match status" value="1"/>
</dbReference>
<evidence type="ECO:0000256" key="5">
    <source>
        <dbReference type="ARBA" id="ARBA00022989"/>
    </source>
</evidence>
<feature type="transmembrane region" description="Helical" evidence="8">
    <location>
        <begin position="12"/>
        <end position="35"/>
    </location>
</feature>
<evidence type="ECO:0000313" key="10">
    <source>
        <dbReference type="EMBL" id="GEO31054.1"/>
    </source>
</evidence>
<evidence type="ECO:0000256" key="4">
    <source>
        <dbReference type="ARBA" id="ARBA00022692"/>
    </source>
</evidence>
<protein>
    <submittedName>
        <fullName evidence="10">MFS transporter</fullName>
    </submittedName>
</protein>
<feature type="domain" description="Major facilitator superfamily (MFS) profile" evidence="9">
    <location>
        <begin position="10"/>
        <end position="383"/>
    </location>
</feature>
<dbReference type="PANTHER" id="PTHR23517">
    <property type="entry name" value="RESISTANCE PROTEIN MDTM, PUTATIVE-RELATED-RELATED"/>
    <property type="match status" value="1"/>
</dbReference>
<keyword evidence="5 8" id="KW-1133">Transmembrane helix</keyword>
<dbReference type="InterPro" id="IPR036259">
    <property type="entry name" value="MFS_trans_sf"/>
</dbReference>
<evidence type="ECO:0000313" key="11">
    <source>
        <dbReference type="Proteomes" id="UP000321534"/>
    </source>
</evidence>
<evidence type="ECO:0000256" key="3">
    <source>
        <dbReference type="ARBA" id="ARBA00022475"/>
    </source>
</evidence>
<dbReference type="EMBL" id="BJYX01000015">
    <property type="protein sequence ID" value="GEO31054.1"/>
    <property type="molecule type" value="Genomic_DNA"/>
</dbReference>
<keyword evidence="2" id="KW-0813">Transport</keyword>
<dbReference type="GO" id="GO:0005886">
    <property type="term" value="C:plasma membrane"/>
    <property type="evidence" value="ECO:0007669"/>
    <property type="project" value="UniProtKB-SubCell"/>
</dbReference>
<dbReference type="RefSeq" id="WP_246111360.1">
    <property type="nucleotide sequence ID" value="NZ_BAAARO010000008.1"/>
</dbReference>
<keyword evidence="3" id="KW-1003">Cell membrane</keyword>
<keyword evidence="11" id="KW-1185">Reference proteome</keyword>
<dbReference type="InterPro" id="IPR011701">
    <property type="entry name" value="MFS"/>
</dbReference>
<dbReference type="Proteomes" id="UP000321534">
    <property type="component" value="Unassembled WGS sequence"/>
</dbReference>
<evidence type="ECO:0000256" key="8">
    <source>
        <dbReference type="SAM" id="Phobius"/>
    </source>
</evidence>
<keyword evidence="6 8" id="KW-0472">Membrane</keyword>
<dbReference type="InterPro" id="IPR050171">
    <property type="entry name" value="MFS_Transporters"/>
</dbReference>
<evidence type="ECO:0000259" key="9">
    <source>
        <dbReference type="PROSITE" id="PS50850"/>
    </source>
</evidence>
<name>A0A512D3M4_9MICO</name>
<comment type="subcellular location">
    <subcellularLocation>
        <location evidence="1">Cell membrane</location>
        <topology evidence="1">Multi-pass membrane protein</topology>
    </subcellularLocation>
</comment>
<comment type="caution">
    <text evidence="10">The sequence shown here is derived from an EMBL/GenBank/DDBJ whole genome shotgun (WGS) entry which is preliminary data.</text>
</comment>
<feature type="transmembrane region" description="Helical" evidence="8">
    <location>
        <begin position="274"/>
        <end position="303"/>
    </location>
</feature>
<keyword evidence="4 8" id="KW-0812">Transmembrane</keyword>
<feature type="transmembrane region" description="Helical" evidence="8">
    <location>
        <begin position="105"/>
        <end position="125"/>
    </location>
</feature>
<evidence type="ECO:0000256" key="6">
    <source>
        <dbReference type="ARBA" id="ARBA00023136"/>
    </source>
</evidence>
<sequence length="412" mass="41727">MGELRDLPRVVWVLAAGRFVSSASAFLMLFLVLYLTGPRGLGVVPAGIVAGSNGVGALLGNVTGGRFGDRHGHRRVLLLTASAVGVLTALIPWQPVWLLAVTMPLTGYLGAVASLGQGALAALAVPAGSRRSSVAVSRAASNAGFVIGPPVGALLAARGYDTLFVLDGVLTLVLRHVTSRFLPDEAPVVRAEGAPSGLWRAVRADRSLLLLLPGVVLVYRQLYSTLPLHLRDHGQPLALYTLLVAIGSGLILVLEIPVALWLRDRPAIPVIATGYALVAVGFVVFGLPWLGVAVAAVVAMVVLTAGEILYKTTATAHVLDAAPPHLVGQYQGLYTGAATSGTMLSAPLGGIVYAAAPGLLWPLCGVVAGIGAVLALAAGRVGGGAGTTALPGPGRGATATATGEAAPAGEAR</sequence>
<feature type="transmembrane region" description="Helical" evidence="8">
    <location>
        <begin position="351"/>
        <end position="377"/>
    </location>
</feature>
<dbReference type="Gene3D" id="1.20.1250.20">
    <property type="entry name" value="MFS general substrate transporter like domains"/>
    <property type="match status" value="1"/>
</dbReference>
<feature type="transmembrane region" description="Helical" evidence="8">
    <location>
        <begin position="238"/>
        <end position="262"/>
    </location>
</feature>
<evidence type="ECO:0000256" key="1">
    <source>
        <dbReference type="ARBA" id="ARBA00004651"/>
    </source>
</evidence>
<feature type="region of interest" description="Disordered" evidence="7">
    <location>
        <begin position="389"/>
        <end position="412"/>
    </location>
</feature>
<proteinExistence type="predicted"/>